<protein>
    <submittedName>
        <fullName evidence="5">DnaJ-like subfamily B member 8</fullName>
    </submittedName>
</protein>
<sequence>MNVIHVCNWDLTGPDSQVADEGLNLHMLIRLFLAALLPQGIAMLFGPSIFCFSVVGRQQADLLSNLFVEGIGLFACDDHMLFSSLPGEELFKGSETKPAWPTSGPIVHVLSHSVAQPLGLPAVREVWKRIAEDGRYRRFDWTLKLDPETAFHPDRLRDILSPHCSGTDCDAMVLKNGATIPGAMQALTKAAVAELAKNQLDDSCRDEAADAEVQCLQKSLTQSGVKLVKEENLMKDFSTSHSMRICELSQGSFWPFLAWPDYMTCMGQAGYSVTPDAPSNPGQVSWTRDVLQRGYHIRPTIFCWVLVQHAGKEPKLLNWQRQRDLGIFACDGWMVISNASAREVLPAEAWQTNFSVIQGNTVGRTFRTVHGELVSESADAGVYAKAWKAVFDKGTFRSFDWILKLDVGVVVAPERLRSALNALCPPSDCGAKIVHNFGGDLLGPVEAMSTKAATTLADGIRSCTNTARWESQPENRWLSSCVSTLGIGSVRSALLLADHKASPRPCDTLHGSFSPYMDLGFHALCLKQSGYYFIEPPPTTTLTRTITSTSSTSTSATFTTSTATTTTMTSTVPKVAPNSIFAFEGRSFQKKLPVWVLTAENEQRGIPFALELTGGLLALIALPVAGVYYSRRSAGPTVVPEEPQDTGEALLTGMQNGEHMEDDCAGAGGRPSGYVPSGATGTTAVREQLSSVKKELDFILQQLRGPGGQVQRIDLQEVERLVKHLEVDRGELAKRCQRLAEENQDLKEANRHLEVDLSAARRELENSRRQLRHQQIDLQLKAGASEQQEAEDEQPSAEERLTQESLEALQAAMASPGSSRQMSRSELTRALRATQEELAIQRARNQKLEQRRIRDSQRCEMLADAAERQRLEITAMRLGKQRKLAAHPQTVHKPKMLHNLAHTMPVSREVRPWAGGEASGVPRSNSDFGTTFTGGGHTMPAWAVKHVEEMGRGFDQRCGTTPTATQNRTKRPLQLDCHGRGTFFQLLAGMSSTIEAHTLARTDVLEERKARGKYEKQLDSQRAELEELSTELEKAHAALQQKTKELHRQVQENDERAEKMSLQACTARQCETELLGALMEHAALQLSVLEEPGPVQKLRAELEVARFMLSEEQEAADELRRKLQSMTFELEQFAELQRSNFLHEHRHHKAFGRLAFNRIDEELEALDSTLAVVALPAAFSRWAIRGRGDEQWTTTAALSALVGVAALVDHGLRAADRLHYFELTIWSHARRRVASTMEQDDHYAALGLTPEANEGDIRQAYKKAALRWHPDKNPKAKAEAEANFKRIAAAYKVLSDAAKRRVYDESLARDVPASRAGPGSAKARSKPRATGPPTPITRLPPEPAVDLQEAFNLFEDFFGHDPFKDFDRLFANAGPQERVSGDGVAAYIQSSSRISETYQHPSRPRQADAVTAGPRPLPGRSLASNEVKLLRCLSHQGVAYRRSPNVTDREGGYAGPSYDDIVPVEMIQGQWARCAKGWLPMRLDGCNVFELLDGILRARCISSQGVAFRKSPTLEDRELMVMGPVFQEVVDVVERVGTWIRCQNGWLPLAIGGQPVFELFADFTEKERRQTVQVQALDSEGSPPPRLGGFLDTWTWFLVRTSCRWGFSFATSSPRLTLSLAAMSGISLWVTVSVARMMLRGWWWSLPSLRDWPVAKVQVFSYVVVQPLSWRTPFTAARCARCTSPSVGSLHQLHVRVQTRRTMQPTPAAILTAIPATCSKRSITDPGQRTQRTHPTTSRNRGTGRFGRRSRRVMRLDIAAGGIGSLVVGAIKGDSGEELAKSALSTVLDLGVAAIAAKAPFVGPFVDIGITIFKDLVLGSQPPPAFMTENDVKAMLEEFQVTVQEDTKRLIANNAFKEQVKTMKNLMYKYDTHLRSSKDPWMVALGSQDTLTQDPGWIIGKMNFLLESEYSDAFGHCDRYQRQLWDTTSKQDNDYESDCEKWLQQGRGEREN</sequence>
<dbReference type="EMBL" id="LSRX01000997">
    <property type="protein sequence ID" value="OLP85079.1"/>
    <property type="molecule type" value="Genomic_DNA"/>
</dbReference>
<dbReference type="GO" id="GO:0051087">
    <property type="term" value="F:protein-folding chaperone binding"/>
    <property type="evidence" value="ECO:0007669"/>
    <property type="project" value="TreeGrafter"/>
</dbReference>
<keyword evidence="6" id="KW-1185">Reference proteome</keyword>
<dbReference type="PRINTS" id="PR00625">
    <property type="entry name" value="JDOMAIN"/>
</dbReference>
<evidence type="ECO:0000313" key="5">
    <source>
        <dbReference type="EMBL" id="OLP85079.1"/>
    </source>
</evidence>
<feature type="region of interest" description="Disordered" evidence="2">
    <location>
        <begin position="1308"/>
        <end position="1341"/>
    </location>
</feature>
<dbReference type="GO" id="GO:0005634">
    <property type="term" value="C:nucleus"/>
    <property type="evidence" value="ECO:0007669"/>
    <property type="project" value="TreeGrafter"/>
</dbReference>
<feature type="region of interest" description="Disordered" evidence="2">
    <location>
        <begin position="1721"/>
        <end position="1747"/>
    </location>
</feature>
<feature type="region of interest" description="Disordered" evidence="2">
    <location>
        <begin position="1395"/>
        <end position="1418"/>
    </location>
</feature>
<evidence type="ECO:0000256" key="3">
    <source>
        <dbReference type="SAM" id="Phobius"/>
    </source>
</evidence>
<accession>A0A1Q9CQ75</accession>
<dbReference type="GO" id="GO:0005737">
    <property type="term" value="C:cytoplasm"/>
    <property type="evidence" value="ECO:0007669"/>
    <property type="project" value="TreeGrafter"/>
</dbReference>
<feature type="compositionally biased region" description="Pro residues" evidence="2">
    <location>
        <begin position="1330"/>
        <end position="1341"/>
    </location>
</feature>
<comment type="caution">
    <text evidence="5">The sequence shown here is derived from an EMBL/GenBank/DDBJ whole genome shotgun (WGS) entry which is preliminary data.</text>
</comment>
<dbReference type="CDD" id="cd06257">
    <property type="entry name" value="DnaJ"/>
    <property type="match status" value="1"/>
</dbReference>
<evidence type="ECO:0000256" key="1">
    <source>
        <dbReference type="SAM" id="Coils"/>
    </source>
</evidence>
<feature type="coiled-coil region" evidence="1">
    <location>
        <begin position="1095"/>
        <end position="1136"/>
    </location>
</feature>
<feature type="compositionally biased region" description="Polar residues" evidence="2">
    <location>
        <begin position="1721"/>
        <end position="1735"/>
    </location>
</feature>
<feature type="domain" description="J" evidence="4">
    <location>
        <begin position="1241"/>
        <end position="1307"/>
    </location>
</feature>
<dbReference type="GO" id="GO:0051082">
    <property type="term" value="F:unfolded protein binding"/>
    <property type="evidence" value="ECO:0007669"/>
    <property type="project" value="TreeGrafter"/>
</dbReference>
<dbReference type="SMART" id="SM00271">
    <property type="entry name" value="DnaJ"/>
    <property type="match status" value="1"/>
</dbReference>
<dbReference type="Pfam" id="PF00226">
    <property type="entry name" value="DnaJ"/>
    <property type="match status" value="1"/>
</dbReference>
<feature type="coiled-coil region" evidence="1">
    <location>
        <begin position="824"/>
        <end position="851"/>
    </location>
</feature>
<keyword evidence="3" id="KW-0812">Transmembrane</keyword>
<dbReference type="GO" id="GO:0044183">
    <property type="term" value="F:protein folding chaperone"/>
    <property type="evidence" value="ECO:0007669"/>
    <property type="project" value="TreeGrafter"/>
</dbReference>
<feature type="coiled-coil region" evidence="1">
    <location>
        <begin position="1011"/>
        <end position="1052"/>
    </location>
</feature>
<evidence type="ECO:0000313" key="6">
    <source>
        <dbReference type="Proteomes" id="UP000186817"/>
    </source>
</evidence>
<keyword evidence="3" id="KW-1133">Transmembrane helix</keyword>
<dbReference type="SUPFAM" id="SSF46565">
    <property type="entry name" value="Chaperone J-domain"/>
    <property type="match status" value="1"/>
</dbReference>
<organism evidence="5 6">
    <name type="scientific">Symbiodinium microadriaticum</name>
    <name type="common">Dinoflagellate</name>
    <name type="synonym">Zooxanthella microadriatica</name>
    <dbReference type="NCBI Taxonomy" id="2951"/>
    <lineage>
        <taxon>Eukaryota</taxon>
        <taxon>Sar</taxon>
        <taxon>Alveolata</taxon>
        <taxon>Dinophyceae</taxon>
        <taxon>Suessiales</taxon>
        <taxon>Symbiodiniaceae</taxon>
        <taxon>Symbiodinium</taxon>
    </lineage>
</organism>
<feature type="transmembrane region" description="Helical" evidence="3">
    <location>
        <begin position="31"/>
        <end position="55"/>
    </location>
</feature>
<dbReference type="Proteomes" id="UP000186817">
    <property type="component" value="Unassembled WGS sequence"/>
</dbReference>
<dbReference type="Gene3D" id="1.10.287.110">
    <property type="entry name" value="DnaJ domain"/>
    <property type="match status" value="1"/>
</dbReference>
<evidence type="ECO:0000256" key="2">
    <source>
        <dbReference type="SAM" id="MobiDB-lite"/>
    </source>
</evidence>
<evidence type="ECO:0000259" key="4">
    <source>
        <dbReference type="PROSITE" id="PS50076"/>
    </source>
</evidence>
<dbReference type="PANTHER" id="PTHR43948:SF14">
    <property type="entry name" value="PROTEIN DNAJ, PUTATIVE-RELATED"/>
    <property type="match status" value="1"/>
</dbReference>
<keyword evidence="1" id="KW-0175">Coiled coil</keyword>
<proteinExistence type="predicted"/>
<reference evidence="5 6" key="1">
    <citation type="submission" date="2016-02" db="EMBL/GenBank/DDBJ databases">
        <title>Genome analysis of coral dinoflagellate symbionts highlights evolutionary adaptations to a symbiotic lifestyle.</title>
        <authorList>
            <person name="Aranda M."/>
            <person name="Li Y."/>
            <person name="Liew Y.J."/>
            <person name="Baumgarten S."/>
            <person name="Simakov O."/>
            <person name="Wilson M."/>
            <person name="Piel J."/>
            <person name="Ashoor H."/>
            <person name="Bougouffa S."/>
            <person name="Bajic V.B."/>
            <person name="Ryu T."/>
            <person name="Ravasi T."/>
            <person name="Bayer T."/>
            <person name="Micklem G."/>
            <person name="Kim H."/>
            <person name="Bhak J."/>
            <person name="Lajeunesse T.C."/>
            <person name="Voolstra C.R."/>
        </authorList>
    </citation>
    <scope>NUCLEOTIDE SEQUENCE [LARGE SCALE GENOMIC DNA]</scope>
    <source>
        <strain evidence="5 6">CCMP2467</strain>
    </source>
</reference>
<dbReference type="OrthoDB" id="420668at2759"/>
<gene>
    <name evidence="5" type="primary">DNAJB8</name>
    <name evidence="5" type="ORF">AK812_SmicGene33966</name>
</gene>
<dbReference type="PANTHER" id="PTHR43948">
    <property type="entry name" value="DNAJ HOMOLOG SUBFAMILY B"/>
    <property type="match status" value="1"/>
</dbReference>
<dbReference type="InterPro" id="IPR036869">
    <property type="entry name" value="J_dom_sf"/>
</dbReference>
<keyword evidence="3" id="KW-0472">Membrane</keyword>
<dbReference type="PROSITE" id="PS50076">
    <property type="entry name" value="DNAJ_2"/>
    <property type="match status" value="1"/>
</dbReference>
<name>A0A1Q9CQ75_SYMMI</name>
<feature type="coiled-coil region" evidence="1">
    <location>
        <begin position="715"/>
        <end position="781"/>
    </location>
</feature>
<dbReference type="InterPro" id="IPR001623">
    <property type="entry name" value="DnaJ_domain"/>
</dbReference>